<protein>
    <submittedName>
        <fullName evidence="1">Uncharacterized protein</fullName>
    </submittedName>
</protein>
<proteinExistence type="predicted"/>
<organism evidence="1 2">
    <name type="scientific">Pseudomonas syringae</name>
    <dbReference type="NCBI Taxonomy" id="317"/>
    <lineage>
        <taxon>Bacteria</taxon>
        <taxon>Pseudomonadati</taxon>
        <taxon>Pseudomonadota</taxon>
        <taxon>Gammaproteobacteria</taxon>
        <taxon>Pseudomonadales</taxon>
        <taxon>Pseudomonadaceae</taxon>
        <taxon>Pseudomonas</taxon>
    </lineage>
</organism>
<gene>
    <name evidence="1" type="ORF">IV01_24340</name>
</gene>
<dbReference type="EMBL" id="JPQU01000089">
    <property type="protein sequence ID" value="KFE51382.1"/>
    <property type="molecule type" value="Genomic_DNA"/>
</dbReference>
<dbReference type="AlphaFoldDB" id="A0A085V7G9"/>
<keyword evidence="2" id="KW-1185">Reference proteome</keyword>
<name>A0A085V7G9_PSESX</name>
<dbReference type="Proteomes" id="UP000028631">
    <property type="component" value="Unassembled WGS sequence"/>
</dbReference>
<reference evidence="1 2" key="1">
    <citation type="submission" date="2014-07" db="EMBL/GenBank/DDBJ databases">
        <title>Draft Genome Sequences of Environmental Pseudomonas syringae strains.</title>
        <authorList>
            <person name="Baltrus D.A."/>
            <person name="Berge O."/>
            <person name="Morris C."/>
        </authorList>
    </citation>
    <scope>NUCLEOTIDE SEQUENCE [LARGE SCALE GENOMIC DNA]</scope>
    <source>
        <strain evidence="1 2">GAW0119</strain>
    </source>
</reference>
<comment type="caution">
    <text evidence="1">The sequence shown here is derived from an EMBL/GenBank/DDBJ whole genome shotgun (WGS) entry which is preliminary data.</text>
</comment>
<evidence type="ECO:0000313" key="1">
    <source>
        <dbReference type="EMBL" id="KFE51382.1"/>
    </source>
</evidence>
<sequence>MAGRTLLQLAELVVLEINLQIALDDILHAATVVVIVSSGEPIADFAGALAPLPRASVVGFSCLA</sequence>
<accession>A0A085V7G9</accession>
<evidence type="ECO:0000313" key="2">
    <source>
        <dbReference type="Proteomes" id="UP000028631"/>
    </source>
</evidence>